<name>A0AAN6Z248_9PEZI</name>
<feature type="compositionally biased region" description="Basic and acidic residues" evidence="1">
    <location>
        <begin position="385"/>
        <end position="398"/>
    </location>
</feature>
<reference evidence="2" key="2">
    <citation type="submission" date="2023-05" db="EMBL/GenBank/DDBJ databases">
        <authorList>
            <consortium name="Lawrence Berkeley National Laboratory"/>
            <person name="Steindorff A."/>
            <person name="Hensen N."/>
            <person name="Bonometti L."/>
            <person name="Westerberg I."/>
            <person name="Brannstrom I.O."/>
            <person name="Guillou S."/>
            <person name="Cros-Aarteil S."/>
            <person name="Calhoun S."/>
            <person name="Haridas S."/>
            <person name="Kuo A."/>
            <person name="Mondo S."/>
            <person name="Pangilinan J."/>
            <person name="Riley R."/>
            <person name="Labutti K."/>
            <person name="Andreopoulos B."/>
            <person name="Lipzen A."/>
            <person name="Chen C."/>
            <person name="Yanf M."/>
            <person name="Daum C."/>
            <person name="Ng V."/>
            <person name="Clum A."/>
            <person name="Ohm R."/>
            <person name="Martin F."/>
            <person name="Silar P."/>
            <person name="Natvig D."/>
            <person name="Lalanne C."/>
            <person name="Gautier V."/>
            <person name="Ament-Velasquez S.L."/>
            <person name="Kruys A."/>
            <person name="Hutchinson M.I."/>
            <person name="Powell A.J."/>
            <person name="Barry K."/>
            <person name="Miller A.N."/>
            <person name="Grigoriev I.V."/>
            <person name="Debuchy R."/>
            <person name="Gladieux P."/>
            <person name="Thoren M.H."/>
            <person name="Johannesson H."/>
        </authorList>
    </citation>
    <scope>NUCLEOTIDE SEQUENCE</scope>
    <source>
        <strain evidence="2">CBS 731.68</strain>
    </source>
</reference>
<dbReference type="AlphaFoldDB" id="A0AAN6Z248"/>
<evidence type="ECO:0000256" key="1">
    <source>
        <dbReference type="SAM" id="MobiDB-lite"/>
    </source>
</evidence>
<reference evidence="2" key="1">
    <citation type="journal article" date="2023" name="Mol. Phylogenet. Evol.">
        <title>Genome-scale phylogeny and comparative genomics of the fungal order Sordariales.</title>
        <authorList>
            <person name="Hensen N."/>
            <person name="Bonometti L."/>
            <person name="Westerberg I."/>
            <person name="Brannstrom I.O."/>
            <person name="Guillou S."/>
            <person name="Cros-Aarteil S."/>
            <person name="Calhoun S."/>
            <person name="Haridas S."/>
            <person name="Kuo A."/>
            <person name="Mondo S."/>
            <person name="Pangilinan J."/>
            <person name="Riley R."/>
            <person name="LaButti K."/>
            <person name="Andreopoulos B."/>
            <person name="Lipzen A."/>
            <person name="Chen C."/>
            <person name="Yan M."/>
            <person name="Daum C."/>
            <person name="Ng V."/>
            <person name="Clum A."/>
            <person name="Steindorff A."/>
            <person name="Ohm R.A."/>
            <person name="Martin F."/>
            <person name="Silar P."/>
            <person name="Natvig D.O."/>
            <person name="Lalanne C."/>
            <person name="Gautier V."/>
            <person name="Ament-Velasquez S.L."/>
            <person name="Kruys A."/>
            <person name="Hutchinson M.I."/>
            <person name="Powell A.J."/>
            <person name="Barry K."/>
            <person name="Miller A.N."/>
            <person name="Grigoriev I.V."/>
            <person name="Debuchy R."/>
            <person name="Gladieux P."/>
            <person name="Hiltunen Thoren M."/>
            <person name="Johannesson H."/>
        </authorList>
    </citation>
    <scope>NUCLEOTIDE SEQUENCE</scope>
    <source>
        <strain evidence="2">CBS 731.68</strain>
    </source>
</reference>
<proteinExistence type="predicted"/>
<dbReference type="EMBL" id="MU853231">
    <property type="protein sequence ID" value="KAK4122197.1"/>
    <property type="molecule type" value="Genomic_DNA"/>
</dbReference>
<gene>
    <name evidence="2" type="ORF">N657DRAFT_599105</name>
</gene>
<keyword evidence="3" id="KW-1185">Reference proteome</keyword>
<comment type="caution">
    <text evidence="2">The sequence shown here is derived from an EMBL/GenBank/DDBJ whole genome shotgun (WGS) entry which is preliminary data.</text>
</comment>
<feature type="compositionally biased region" description="Acidic residues" evidence="1">
    <location>
        <begin position="372"/>
        <end position="384"/>
    </location>
</feature>
<protein>
    <submittedName>
        <fullName evidence="2">Uncharacterized protein</fullName>
    </submittedName>
</protein>
<feature type="region of interest" description="Disordered" evidence="1">
    <location>
        <begin position="286"/>
        <end position="400"/>
    </location>
</feature>
<accession>A0AAN6Z248</accession>
<dbReference type="GeneID" id="87826823"/>
<sequence length="416" mass="47346">MHRKPISNRGGHRGAYRGSINSTARSSTSFASVPAALSTPQKLTGRPRLAHGCFLPKQIWRHFNPSSAATCIPDQLHTINSSKDLPDAAAFALIYVANQPQWMTENTIYVKSCLDLLPEYAAKKAILLEQHKEPSQVEQAARVVAQLTESVKFERYGIDDGPDIECFDEEDNISSIVIPGDWMSESRELDKPAYVDTPSVKYHPTEHGPIAVYASYGIEPDKRGFKFVAWFLIEEIELFAANSRDLARKMQHKTWSADMRCEWAAIKLKRVERGEPQWRPYPYIQRGAAKAQTSGGEKKEANGGEVMGKVTEEDQEQEKEDDKEDSREEDNVEEVTEQLKEDGKEDDKQDDKKDKKEQDKKVKEEETKGEEIKEEEIKEEEIKEEETKEETKEEKTDAKVVSVDEQVVGVEVRKRN</sequence>
<feature type="compositionally biased region" description="Acidic residues" evidence="1">
    <location>
        <begin position="313"/>
        <end position="336"/>
    </location>
</feature>
<dbReference type="Proteomes" id="UP001302602">
    <property type="component" value="Unassembled WGS sequence"/>
</dbReference>
<evidence type="ECO:0000313" key="2">
    <source>
        <dbReference type="EMBL" id="KAK4122197.1"/>
    </source>
</evidence>
<feature type="compositionally biased region" description="Basic and acidic residues" evidence="1">
    <location>
        <begin position="337"/>
        <end position="371"/>
    </location>
</feature>
<evidence type="ECO:0000313" key="3">
    <source>
        <dbReference type="Proteomes" id="UP001302602"/>
    </source>
</evidence>
<dbReference type="RefSeq" id="XP_062645968.1">
    <property type="nucleotide sequence ID" value="XM_062790053.1"/>
</dbReference>
<organism evidence="2 3">
    <name type="scientific">Parathielavia appendiculata</name>
    <dbReference type="NCBI Taxonomy" id="2587402"/>
    <lineage>
        <taxon>Eukaryota</taxon>
        <taxon>Fungi</taxon>
        <taxon>Dikarya</taxon>
        <taxon>Ascomycota</taxon>
        <taxon>Pezizomycotina</taxon>
        <taxon>Sordariomycetes</taxon>
        <taxon>Sordariomycetidae</taxon>
        <taxon>Sordariales</taxon>
        <taxon>Chaetomiaceae</taxon>
        <taxon>Parathielavia</taxon>
    </lineage>
</organism>